<dbReference type="VEuPathDB" id="VectorBase:AALB20_034837"/>
<dbReference type="EnsemblMetazoa" id="AALB009281-RA">
    <property type="protein sequence ID" value="AALB009281-PA"/>
    <property type="gene ID" value="AALB009281"/>
</dbReference>
<evidence type="ECO:0000313" key="5">
    <source>
        <dbReference type="Proteomes" id="UP000069272"/>
    </source>
</evidence>
<dbReference type="Pfam" id="PF13181">
    <property type="entry name" value="TPR_8"/>
    <property type="match status" value="2"/>
</dbReference>
<feature type="compositionally biased region" description="Acidic residues" evidence="3">
    <location>
        <begin position="331"/>
        <end position="341"/>
    </location>
</feature>
<reference evidence="4" key="2">
    <citation type="submission" date="2022-08" db="UniProtKB">
        <authorList>
            <consortium name="EnsemblMetazoa"/>
        </authorList>
    </citation>
    <scope>IDENTIFICATION</scope>
    <source>
        <strain evidence="4">STECLA/ALBI9_A</strain>
    </source>
</reference>
<feature type="compositionally biased region" description="Polar residues" evidence="3">
    <location>
        <begin position="1340"/>
        <end position="1349"/>
    </location>
</feature>
<accession>A0A182FRV5</accession>
<feature type="region of interest" description="Disordered" evidence="3">
    <location>
        <begin position="1994"/>
        <end position="2077"/>
    </location>
</feature>
<feature type="compositionally biased region" description="Low complexity" evidence="3">
    <location>
        <begin position="360"/>
        <end position="371"/>
    </location>
</feature>
<evidence type="ECO:0000256" key="1">
    <source>
        <dbReference type="ARBA" id="ARBA00004123"/>
    </source>
</evidence>
<feature type="region of interest" description="Disordered" evidence="3">
    <location>
        <begin position="2161"/>
        <end position="2206"/>
    </location>
</feature>
<evidence type="ECO:0000256" key="2">
    <source>
        <dbReference type="ARBA" id="ARBA00023242"/>
    </source>
</evidence>
<feature type="compositionally biased region" description="Low complexity" evidence="3">
    <location>
        <begin position="2187"/>
        <end position="2206"/>
    </location>
</feature>
<feature type="compositionally biased region" description="Polar residues" evidence="3">
    <location>
        <begin position="1930"/>
        <end position="1951"/>
    </location>
</feature>
<feature type="compositionally biased region" description="Gly residues" evidence="3">
    <location>
        <begin position="1678"/>
        <end position="1695"/>
    </location>
</feature>
<protein>
    <recommendedName>
        <fullName evidence="6">Calcineurin-binding protein cabin-1 MEF2-binding domain-containing protein</fullName>
    </recommendedName>
</protein>
<dbReference type="PROSITE" id="PS50005">
    <property type="entry name" value="TPR"/>
    <property type="match status" value="2"/>
</dbReference>
<comment type="subcellular location">
    <subcellularLocation>
        <location evidence="1">Nucleus</location>
    </subcellularLocation>
</comment>
<dbReference type="PANTHER" id="PTHR15502">
    <property type="entry name" value="CALCINEURIN-BINDING PROTEIN CABIN 1-RELATED"/>
    <property type="match status" value="1"/>
</dbReference>
<dbReference type="STRING" id="7167.A0A182FRV5"/>
<dbReference type="InterPro" id="IPR011990">
    <property type="entry name" value="TPR-like_helical_dom_sf"/>
</dbReference>
<name>A0A182FRV5_ANOAL</name>
<evidence type="ECO:0000313" key="4">
    <source>
        <dbReference type="EnsemblMetazoa" id="AALB009281-PA"/>
    </source>
</evidence>
<feature type="region of interest" description="Disordered" evidence="3">
    <location>
        <begin position="1901"/>
        <end position="1968"/>
    </location>
</feature>
<dbReference type="SMART" id="SM00028">
    <property type="entry name" value="TPR"/>
    <property type="match status" value="3"/>
</dbReference>
<dbReference type="PANTHER" id="PTHR15502:SF7">
    <property type="entry name" value="CALCINEURIN-BINDING PROTEIN CABIN-1"/>
    <property type="match status" value="1"/>
</dbReference>
<evidence type="ECO:0000256" key="3">
    <source>
        <dbReference type="SAM" id="MobiDB-lite"/>
    </source>
</evidence>
<feature type="region of interest" description="Disordered" evidence="3">
    <location>
        <begin position="1239"/>
        <end position="1273"/>
    </location>
</feature>
<sequence>MIRISALNDEGSDDSNGLDSELIVTKEAEETIAISEYVRALQMKKENKQQAALELLLELLGTQVTSTQTDSKLFAVKYNCYRNIGLIYEEQSKESLAIEFLMKAMDLDETDVYTMSRLARMALKTGYLQISKLYFEKCLKRNPNHWPSMEGLLRVFCSASNVVEAYGWASQCNRKDPRNTLYVDVLRAIRERFKSTLPYLDTIFIVPPAVNFQAEEKKRPLEAALATFDELFTAKPAYEPPDFTIMPDILKQELKMDDVSFETIGNMLIKLNDKMEELDLRCVFMLETDSLFCERHKEEGEKMEEATQDTPAVVESVDDSVVTKEDNRMEVEEEDMCEDANETSVSFVKLSEDGNGNGTSAADSADSGVDANEQKNKARRRGSELKILEQWGWHKNRRSTRKKSIQELNDPADSTVESFFKISVKQHLSEEKQLKESPFALDQRCKSSEADNTEVGTDIATGEASAITQSEFCRECNLQTFINEMKQNDIDVYALMYGFLVHISRSWGIATRPELRPIYLKLHNSFVQYTDYEAWNQLSPERLELIFQISVFYLELKLDAGLAETRDESRGIYDAFDDEIFNRCRFYVDSLSNERTVTVYRIRLQWIAYILECSAQKFDAALENFLQKIEELIGETERKLRIERVRRHYEDGEHEQVIDILKDTLRYYTTVGNPNETVLSLTMQSQMLLESLWSIAEMEECLIWSEKVFSYSVHQFVVAAGQHDSRKTRTWASNVNFAQLYIDSIIKQEGFFILEILGAQTSRLIQSLYRLLTHQLDPSVEKNYTAQLCLIDCWRAWIIFYYILERQDDLDCLVKVSQTPAVQDQNGTIESEPERLCNSVMMCFVAHELLGKKNWCSKGDSGLLFHILDVVVPKIRSPLLEPFREILNEYLEQVTYCLYGYPQKRPRLRHIHDHGAVQVSLNWTRAVQLFDLYRPDNLPEFNSYKLESISADMEALLQRIISLIPAEINVTKLSLPISEFIDGKGNTLPDAANVLQSEIKPIFYLLADYYFKSRDFTRAIKYYVMDLALEPTRFDSWAGISLSKASRVETKLNSTEVIPLQEFLDETDNGMKCFDQCLQLNENDAQLWIEYGSFAYNIHSFCSRSLKLLSDTLSMESFALVETHKERCLDIAFSCFNKIAEKKKEHPAVYLTHYLKSAKYLYECNATYPIKINHSSPSQLAIEALEVFYRINAAIIKYVEQHSPINKKTSRLFLRTLKELATSPFAVNRAKINENMLKRKISPNNNGSNIAGPAGATNAADTSVPSPKVARESEAVAAVGKPADEVKQQSQEGACGVQVDADADKLTVVEPIPLVNSPPGTEVLSTPSAHPSTGMVDENIPSSASVNQQTGRVLEHVRVEVIKQLVEGQPARRGSQESAITSSTTTTTTTTSTSSSSSDSSDSETDTSSDSDSDTSSTEDELTNEQTISSSERDTIFKHCIKNLEECITRFPEHYKSMYRLVHHYMHASGETKSFDKARQLLLGNYRTTLGTQIPGLFTERKTTNFFNGLWRIPASDIDRPGNFASHISKCVIVLMETLKEFSEHEILVDLAMQLQRTPEPDKKYLNDYERKELVQQAMLYCIQVYRSMLKKAVDARNDTDLLSLMIDVYKAYRKILKLMPAKEPMLAGVLTDAYRAFVSDKVAKLPENSNVLDLSIKLCTYEINYRKTQEKQQNTNGSGGPGANSTAGGNGGKQGTTTGEVPATMIVPMQPISANFIPGLTKQNRRIGISKVTAPTVTSSPMASDSSVHQQLQQQQQQHNYPMAHPYGAPSSAIGSMMTDLSSRVTITPIMLDTGSAAAGSVASSTSGNLDINAAKHASATVALPQASAIKSSSQLSDAMASASSLTASATAGSSTSSTALFQQYLKIFSQMPNIASIGNNPMMTVALTEYLATFKMHQSTTSSLSPNPDRIADTPSQLPASTMMIPKPSTTIGSKNYSSGQAQSPQSFTAGGAAGGGGKKAGKSSSSVASPLLYTNFEQQQQLATITLSTMGGASHSSTSVKRDRVASPFAGSSTQRAGRVASPLPMLTITPSDGPVSTGRQKPESGGTRKPKSKKGLGTRPTPYARPTPTPPGIPQLGVPGLSIEPVLGPGMLQPHLSDANVSKFLSIAGATTAAGTSKSSITGTGGGLAAPNMKDLVASYTELLKKYPMARSLLLQSQPRNESAVVPPPVPKSKAGTGRKQSAKQSAANKATAASSTAAGTSSSALNRVFTGNTPIPRISATITPLPAGFPVDGYSRTVSPAGNTATIASLSPSSGSMPTMLQQLGGSNQQQQAKTLQQKLAERQKANKARETESVAGSGSSGQGSSGKQPKPGSADPVDVIVLDFRLSLARVERDFVITIVIEKPPEGKLEESVVERFPAVAQLVQVATEPTFVAGGRRILQPTRIDRIEVGRISRVLDLRLVQRRLASQVLAEVDRAEERVRFDLVHVTPDPFVLALAQPQYDILGLWRQLRFRCSSFDISLSSCLMRKLRCEYDLSTFSMCCSIKNLYACDGVSCEIIPDGEAGGGVVTIPPVPLYACFTFTFALLNFSLISTEAAYDGGGGLCSGWPPAGAGGATAVCRIGFCTWVDLTECIMIGCCALLGGGGCDACEGFGCSGMGRWIEPTTLPPALLPLPLPLPPPPPLPPPVAPCETVMGLEDAIEALE</sequence>
<feature type="region of interest" description="Disordered" evidence="3">
    <location>
        <begin position="302"/>
        <end position="383"/>
    </location>
</feature>
<feature type="compositionally biased region" description="Basic and acidic residues" evidence="3">
    <location>
        <begin position="2285"/>
        <end position="2298"/>
    </location>
</feature>
<feature type="compositionally biased region" description="Acidic residues" evidence="3">
    <location>
        <begin position="1401"/>
        <end position="1423"/>
    </location>
</feature>
<dbReference type="GO" id="GO:0031491">
    <property type="term" value="F:nucleosome binding"/>
    <property type="evidence" value="ECO:0007669"/>
    <property type="project" value="TreeGrafter"/>
</dbReference>
<proteinExistence type="predicted"/>
<evidence type="ECO:0008006" key="6">
    <source>
        <dbReference type="Google" id="ProtNLM"/>
    </source>
</evidence>
<feature type="region of interest" description="Disordered" evidence="3">
    <location>
        <begin position="1368"/>
        <end position="1430"/>
    </location>
</feature>
<dbReference type="SUPFAM" id="SSF48452">
    <property type="entry name" value="TPR-like"/>
    <property type="match status" value="2"/>
</dbReference>
<keyword evidence="2" id="KW-0539">Nucleus</keyword>
<dbReference type="GO" id="GO:0005634">
    <property type="term" value="C:nucleus"/>
    <property type="evidence" value="ECO:0007669"/>
    <property type="project" value="UniProtKB-SubCell"/>
</dbReference>
<dbReference type="InterPro" id="IPR019734">
    <property type="entry name" value="TPR_rpt"/>
</dbReference>
<reference evidence="4 5" key="1">
    <citation type="journal article" date="2017" name="G3 (Bethesda)">
        <title>The Physical Genome Mapping of Anopheles albimanus Corrected Scaffold Misassemblies and Identified Interarm Rearrangements in Genus Anopheles.</title>
        <authorList>
            <person name="Artemov G.N."/>
            <person name="Peery A.N."/>
            <person name="Jiang X."/>
            <person name="Tu Z."/>
            <person name="Stegniy V.N."/>
            <person name="Sharakhova M.V."/>
            <person name="Sharakhov I.V."/>
        </authorList>
    </citation>
    <scope>NUCLEOTIDE SEQUENCE [LARGE SCALE GENOMIC DNA]</scope>
    <source>
        <strain evidence="4 5">ALBI9_A</strain>
    </source>
</reference>
<feature type="region of interest" description="Disordered" evidence="3">
    <location>
        <begin position="1313"/>
        <end position="1349"/>
    </location>
</feature>
<dbReference type="GO" id="GO:0006325">
    <property type="term" value="P:chromatin organization"/>
    <property type="evidence" value="ECO:0007669"/>
    <property type="project" value="InterPro"/>
</dbReference>
<feature type="region of interest" description="Disordered" evidence="3">
    <location>
        <begin position="2250"/>
        <end position="2320"/>
    </location>
</feature>
<dbReference type="Gene3D" id="1.25.40.10">
    <property type="entry name" value="Tetratricopeptide repeat domain"/>
    <property type="match status" value="2"/>
</dbReference>
<dbReference type="Proteomes" id="UP000069272">
    <property type="component" value="Chromosome 2R"/>
</dbReference>
<dbReference type="InterPro" id="IPR033053">
    <property type="entry name" value="Hir3/CABIN1"/>
</dbReference>
<feature type="compositionally biased region" description="Low complexity" evidence="3">
    <location>
        <begin position="2266"/>
        <end position="2284"/>
    </location>
</feature>
<feature type="compositionally biased region" description="Basic and acidic residues" evidence="3">
    <location>
        <begin position="321"/>
        <end position="330"/>
    </location>
</feature>
<feature type="compositionally biased region" description="Polar residues" evidence="3">
    <location>
        <begin position="2250"/>
        <end position="2265"/>
    </location>
</feature>
<keyword evidence="5" id="KW-1185">Reference proteome</keyword>
<organism evidence="4 5">
    <name type="scientific">Anopheles albimanus</name>
    <name type="common">New world malaria mosquito</name>
    <dbReference type="NCBI Taxonomy" id="7167"/>
    <lineage>
        <taxon>Eukaryota</taxon>
        <taxon>Metazoa</taxon>
        <taxon>Ecdysozoa</taxon>
        <taxon>Arthropoda</taxon>
        <taxon>Hexapoda</taxon>
        <taxon>Insecta</taxon>
        <taxon>Pterygota</taxon>
        <taxon>Neoptera</taxon>
        <taxon>Endopterygota</taxon>
        <taxon>Diptera</taxon>
        <taxon>Nematocera</taxon>
        <taxon>Culicoidea</taxon>
        <taxon>Culicidae</taxon>
        <taxon>Anophelinae</taxon>
        <taxon>Anopheles</taxon>
    </lineage>
</organism>
<feature type="compositionally biased region" description="Basic and acidic residues" evidence="3">
    <location>
        <begin position="372"/>
        <end position="383"/>
    </location>
</feature>
<dbReference type="VEuPathDB" id="VectorBase:AALB009281"/>
<feature type="compositionally biased region" description="Low complexity" evidence="3">
    <location>
        <begin position="1381"/>
        <end position="1400"/>
    </location>
</feature>
<feature type="compositionally biased region" description="Pro residues" evidence="3">
    <location>
        <begin position="2067"/>
        <end position="2077"/>
    </location>
</feature>
<feature type="region of interest" description="Disordered" evidence="3">
    <location>
        <begin position="1671"/>
        <end position="1700"/>
    </location>
</feature>